<evidence type="ECO:0000256" key="2">
    <source>
        <dbReference type="ARBA" id="ARBA00022741"/>
    </source>
</evidence>
<sequence>MKIVEGQIVGLWSVAEQIGKGGNGTVWKVKDASGRIGAMKTLHPWISQRKEACLRFYDEAKTMLECQDILGVLPLLDSNFSSPADRNGWLVSALATPLDRADEKPSNLTQTVQLCLQLATTLCQMHDRGYSHRDIKPANILWFKDRWFIGDFGLADFENKQSSTKAGEKLGPAHYIAPEMLNDSLNANGKSADVYSLGKLLWRLATGQKYPLPGTHTRDTPALTISAYLAGAPSLGIDGLLESMTLLTPSARPTMHQVRDALALWLEPTPPATTITDLRPLRRQIVSLTETYESTISRRQQLQHKAETERDRVLGAFVDTIAELKQELEHAQLGGVLMSSLANSGGNGHFYHAITGNEHVGRLDRTWLFQLEVGACMNGGTKKARLRSGVNIGISNVRDEKDTLFDIHAPVLIAAGHIVSTEELLSGTWKYQHKLTWGEVGSFNFAHPSEMRMISTLSTGLKVNLRAAVEEMIQLYSALS</sequence>
<proteinExistence type="predicted"/>
<keyword evidence="2" id="KW-0547">Nucleotide-binding</keyword>
<evidence type="ECO:0000313" key="6">
    <source>
        <dbReference type="EMBL" id="MDY0870904.1"/>
    </source>
</evidence>
<evidence type="ECO:0000256" key="3">
    <source>
        <dbReference type="ARBA" id="ARBA00022777"/>
    </source>
</evidence>
<dbReference type="InterPro" id="IPR011009">
    <property type="entry name" value="Kinase-like_dom_sf"/>
</dbReference>
<dbReference type="Proteomes" id="UP001271769">
    <property type="component" value="Unassembled WGS sequence"/>
</dbReference>
<feature type="domain" description="Protein kinase" evidence="5">
    <location>
        <begin position="12"/>
        <end position="266"/>
    </location>
</feature>
<keyword evidence="1" id="KW-0808">Transferase</keyword>
<evidence type="ECO:0000313" key="7">
    <source>
        <dbReference type="Proteomes" id="UP001271769"/>
    </source>
</evidence>
<organism evidence="6 7">
    <name type="scientific">Dongia rigui</name>
    <dbReference type="NCBI Taxonomy" id="940149"/>
    <lineage>
        <taxon>Bacteria</taxon>
        <taxon>Pseudomonadati</taxon>
        <taxon>Pseudomonadota</taxon>
        <taxon>Alphaproteobacteria</taxon>
        <taxon>Rhodospirillales</taxon>
        <taxon>Dongiaceae</taxon>
        <taxon>Dongia</taxon>
    </lineage>
</organism>
<keyword evidence="3 6" id="KW-0418">Kinase</keyword>
<dbReference type="EMBL" id="JAXCLX010000001">
    <property type="protein sequence ID" value="MDY0870904.1"/>
    <property type="molecule type" value="Genomic_DNA"/>
</dbReference>
<dbReference type="RefSeq" id="WP_320499275.1">
    <property type="nucleotide sequence ID" value="NZ_JAXCLX010000001.1"/>
</dbReference>
<accession>A0ABU5DVE9</accession>
<dbReference type="InterPro" id="IPR050339">
    <property type="entry name" value="CC_SR_Kinase"/>
</dbReference>
<gene>
    <name evidence="6" type="ORF">SMD31_03180</name>
</gene>
<dbReference type="GO" id="GO:0016301">
    <property type="term" value="F:kinase activity"/>
    <property type="evidence" value="ECO:0007669"/>
    <property type="project" value="UniProtKB-KW"/>
</dbReference>
<keyword evidence="7" id="KW-1185">Reference proteome</keyword>
<dbReference type="SUPFAM" id="SSF56112">
    <property type="entry name" value="Protein kinase-like (PK-like)"/>
    <property type="match status" value="1"/>
</dbReference>
<evidence type="ECO:0000259" key="5">
    <source>
        <dbReference type="PROSITE" id="PS50011"/>
    </source>
</evidence>
<dbReference type="SMART" id="SM00220">
    <property type="entry name" value="S_TKc"/>
    <property type="match status" value="1"/>
</dbReference>
<dbReference type="PANTHER" id="PTHR11042">
    <property type="entry name" value="EUKARYOTIC TRANSLATION INITIATION FACTOR 2-ALPHA KINASE EIF2-ALPHA KINASE -RELATED"/>
    <property type="match status" value="1"/>
</dbReference>
<comment type="caution">
    <text evidence="6">The sequence shown here is derived from an EMBL/GenBank/DDBJ whole genome shotgun (WGS) entry which is preliminary data.</text>
</comment>
<name>A0ABU5DVE9_9PROT</name>
<dbReference type="PROSITE" id="PS50011">
    <property type="entry name" value="PROTEIN_KINASE_DOM"/>
    <property type="match status" value="1"/>
</dbReference>
<evidence type="ECO:0000256" key="4">
    <source>
        <dbReference type="ARBA" id="ARBA00022840"/>
    </source>
</evidence>
<dbReference type="Pfam" id="PF00069">
    <property type="entry name" value="Pkinase"/>
    <property type="match status" value="1"/>
</dbReference>
<evidence type="ECO:0000256" key="1">
    <source>
        <dbReference type="ARBA" id="ARBA00022679"/>
    </source>
</evidence>
<keyword evidence="4" id="KW-0067">ATP-binding</keyword>
<dbReference type="Gene3D" id="3.30.200.20">
    <property type="entry name" value="Phosphorylase Kinase, domain 1"/>
    <property type="match status" value="1"/>
</dbReference>
<dbReference type="InterPro" id="IPR000719">
    <property type="entry name" value="Prot_kinase_dom"/>
</dbReference>
<dbReference type="Gene3D" id="1.10.510.10">
    <property type="entry name" value="Transferase(Phosphotransferase) domain 1"/>
    <property type="match status" value="1"/>
</dbReference>
<reference evidence="6 7" key="1">
    <citation type="journal article" date="2013" name="Antonie Van Leeuwenhoek">
        <title>Dongia rigui sp. nov., isolated from freshwater of a large wetland in Korea.</title>
        <authorList>
            <person name="Baik K.S."/>
            <person name="Hwang Y.M."/>
            <person name="Choi J.S."/>
            <person name="Kwon J."/>
            <person name="Seong C.N."/>
        </authorList>
    </citation>
    <scope>NUCLEOTIDE SEQUENCE [LARGE SCALE GENOMIC DNA]</scope>
    <source>
        <strain evidence="6 7">04SU4-P</strain>
    </source>
</reference>
<protein>
    <submittedName>
        <fullName evidence="6">Protein kinase</fullName>
    </submittedName>
</protein>